<dbReference type="SUPFAM" id="SSF50129">
    <property type="entry name" value="GroES-like"/>
    <property type="match status" value="1"/>
</dbReference>
<gene>
    <name evidence="10" type="ORF">RS694_15405</name>
</gene>
<proteinExistence type="inferred from homology"/>
<dbReference type="STRING" id="1484693.RS694_15405"/>
<dbReference type="Pfam" id="PF08240">
    <property type="entry name" value="ADH_N"/>
    <property type="match status" value="1"/>
</dbReference>
<evidence type="ECO:0000256" key="5">
    <source>
        <dbReference type="ARBA" id="ARBA00022857"/>
    </source>
</evidence>
<evidence type="ECO:0000313" key="11">
    <source>
        <dbReference type="Proteomes" id="UP000186110"/>
    </source>
</evidence>
<dbReference type="InterPro" id="IPR029752">
    <property type="entry name" value="D-isomer_DH_CS1"/>
</dbReference>
<dbReference type="InterPro" id="IPR002328">
    <property type="entry name" value="ADH_Zn_CS"/>
</dbReference>
<comment type="cofactor">
    <cofactor evidence="1 8">
        <name>Zn(2+)</name>
        <dbReference type="ChEBI" id="CHEBI:29105"/>
    </cofactor>
</comment>
<dbReference type="RefSeq" id="WP_076069803.1">
    <property type="nucleotide sequence ID" value="NZ_CP019239.1"/>
</dbReference>
<evidence type="ECO:0000256" key="8">
    <source>
        <dbReference type="RuleBase" id="RU361277"/>
    </source>
</evidence>
<keyword evidence="4 8" id="KW-0862">Zinc</keyword>
<evidence type="ECO:0000256" key="6">
    <source>
        <dbReference type="ARBA" id="ARBA00023002"/>
    </source>
</evidence>
<dbReference type="EMBL" id="CP019239">
    <property type="protein sequence ID" value="APW43785.1"/>
    <property type="molecule type" value="Genomic_DNA"/>
</dbReference>
<dbReference type="InterPro" id="IPR013149">
    <property type="entry name" value="ADH-like_C"/>
</dbReference>
<dbReference type="Gene3D" id="3.90.180.10">
    <property type="entry name" value="Medium-chain alcohol dehydrogenases, catalytic domain"/>
    <property type="match status" value="1"/>
</dbReference>
<dbReference type="PROSITE" id="PS00065">
    <property type="entry name" value="D_2_HYDROXYACID_DH_1"/>
    <property type="match status" value="1"/>
</dbReference>
<dbReference type="CDD" id="cd05283">
    <property type="entry name" value="CAD1"/>
    <property type="match status" value="1"/>
</dbReference>
<dbReference type="SUPFAM" id="SSF51735">
    <property type="entry name" value="NAD(P)-binding Rossmann-fold domains"/>
    <property type="match status" value="1"/>
</dbReference>
<evidence type="ECO:0000313" key="10">
    <source>
        <dbReference type="EMBL" id="APW43785.1"/>
    </source>
</evidence>
<dbReference type="FunFam" id="3.90.180.10:FF:000018">
    <property type="entry name" value="NAD(P)-dependent alcohol dehydrogenase"/>
    <property type="match status" value="1"/>
</dbReference>
<dbReference type="GO" id="GO:0008270">
    <property type="term" value="F:zinc ion binding"/>
    <property type="evidence" value="ECO:0007669"/>
    <property type="project" value="InterPro"/>
</dbReference>
<dbReference type="InterPro" id="IPR011032">
    <property type="entry name" value="GroES-like_sf"/>
</dbReference>
<name>A0A1P8KCU5_9BURK</name>
<evidence type="ECO:0000256" key="4">
    <source>
        <dbReference type="ARBA" id="ARBA00022833"/>
    </source>
</evidence>
<feature type="domain" description="Enoyl reductase (ER)" evidence="9">
    <location>
        <begin position="14"/>
        <end position="333"/>
    </location>
</feature>
<dbReference type="PROSITE" id="PS00059">
    <property type="entry name" value="ADH_ZINC"/>
    <property type="match status" value="1"/>
</dbReference>
<dbReference type="EC" id="1.1.1.2" evidence="7"/>
<keyword evidence="5" id="KW-0521">NADP</keyword>
<dbReference type="PANTHER" id="PTHR42683">
    <property type="entry name" value="ALDEHYDE REDUCTASE"/>
    <property type="match status" value="1"/>
</dbReference>
<dbReference type="InterPro" id="IPR047109">
    <property type="entry name" value="CAD-like"/>
</dbReference>
<dbReference type="KEGG" id="rsb:RS694_15405"/>
<dbReference type="InterPro" id="IPR036291">
    <property type="entry name" value="NAD(P)-bd_dom_sf"/>
</dbReference>
<evidence type="ECO:0000259" key="9">
    <source>
        <dbReference type="SMART" id="SM00829"/>
    </source>
</evidence>
<dbReference type="InterPro" id="IPR020843">
    <property type="entry name" value="ER"/>
</dbReference>
<dbReference type="AlphaFoldDB" id="A0A1P8KCU5"/>
<accession>A0A1P8KCU5</accession>
<evidence type="ECO:0000256" key="1">
    <source>
        <dbReference type="ARBA" id="ARBA00001947"/>
    </source>
</evidence>
<comment type="similarity">
    <text evidence="2 8">Belongs to the zinc-containing alcohol dehydrogenase family.</text>
</comment>
<keyword evidence="3 8" id="KW-0479">Metal-binding</keyword>
<sequence>MTPFRAWAAHQSGGPLQRLDFDPGAMDAEDVEIVVEHCGVCHSDLAMVDSEWFPATYPLVPGHEVVGTIVAVGPQAKGRTVGQRVGLGWHSKSCLHCHHCMGGEHNLCGTRQPTIIGRHGGFADRVRAHWSWALPLPATLDPAAAGPLMCGGGTAYLPFVIHNIKPTDRVGVVGIGGLGHLAVKFAKAWGCDVTAFTSSPSKREEALLLGAHRTVSSVDVKELKAFAGKLDFLLVTVGASLEWDALLNTLAPKGRLHMVGVVTEAMKVRTSGLLSWQRSISASPTPSPAILAQMLEFSARHGIAPQVENFPMSRVNEALDHLRSGKARYRVVLDADFA</sequence>
<protein>
    <recommendedName>
        <fullName evidence="7">alcohol dehydrogenase (NADP(+))</fullName>
        <ecNumber evidence="7">1.1.1.2</ecNumber>
    </recommendedName>
</protein>
<dbReference type="Proteomes" id="UP000186110">
    <property type="component" value="Chromosome"/>
</dbReference>
<evidence type="ECO:0000256" key="3">
    <source>
        <dbReference type="ARBA" id="ARBA00022723"/>
    </source>
</evidence>
<evidence type="ECO:0000256" key="7">
    <source>
        <dbReference type="ARBA" id="ARBA00024074"/>
    </source>
</evidence>
<dbReference type="InterPro" id="IPR013154">
    <property type="entry name" value="ADH-like_N"/>
</dbReference>
<dbReference type="GO" id="GO:0008106">
    <property type="term" value="F:alcohol dehydrogenase (NADP+) activity"/>
    <property type="evidence" value="ECO:0007669"/>
    <property type="project" value="UniProtKB-EC"/>
</dbReference>
<keyword evidence="6" id="KW-0560">Oxidoreductase</keyword>
<keyword evidence="11" id="KW-1185">Reference proteome</keyword>
<reference evidence="10 11" key="1">
    <citation type="submission" date="2017-01" db="EMBL/GenBank/DDBJ databases">
        <authorList>
            <person name="Mah S.A."/>
            <person name="Swanson W.J."/>
            <person name="Moy G.W."/>
            <person name="Vacquier V.D."/>
        </authorList>
    </citation>
    <scope>NUCLEOTIDE SEQUENCE [LARGE SCALE GENOMIC DNA]</scope>
    <source>
        <strain evidence="10 11">DSM 22694</strain>
    </source>
</reference>
<dbReference type="Pfam" id="PF00107">
    <property type="entry name" value="ADH_zinc_N"/>
    <property type="match status" value="1"/>
</dbReference>
<dbReference type="Gene3D" id="3.40.50.720">
    <property type="entry name" value="NAD(P)-binding Rossmann-like Domain"/>
    <property type="match status" value="1"/>
</dbReference>
<dbReference type="SMART" id="SM00829">
    <property type="entry name" value="PKS_ER"/>
    <property type="match status" value="1"/>
</dbReference>
<organism evidence="10 11">
    <name type="scientific">Rhodoferax saidenbachensis</name>
    <dbReference type="NCBI Taxonomy" id="1484693"/>
    <lineage>
        <taxon>Bacteria</taxon>
        <taxon>Pseudomonadati</taxon>
        <taxon>Pseudomonadota</taxon>
        <taxon>Betaproteobacteria</taxon>
        <taxon>Burkholderiales</taxon>
        <taxon>Comamonadaceae</taxon>
        <taxon>Rhodoferax</taxon>
    </lineage>
</organism>
<dbReference type="FunFam" id="3.40.50.720:FF:000022">
    <property type="entry name" value="Cinnamyl alcohol dehydrogenase"/>
    <property type="match status" value="1"/>
</dbReference>
<evidence type="ECO:0000256" key="2">
    <source>
        <dbReference type="ARBA" id="ARBA00008072"/>
    </source>
</evidence>
<dbReference type="eggNOG" id="COG1064">
    <property type="taxonomic scope" value="Bacteria"/>
</dbReference>